<reference evidence="2" key="1">
    <citation type="journal article" date="2017" name="Parasit. Vectors">
        <title>Sialotranscriptomics of Rhipicephalus zambeziensis reveals intricate expression profiles of secretory proteins and suggests tight temporal transcriptional regulation during blood-feeding.</title>
        <authorList>
            <person name="de Castro M.H."/>
            <person name="de Klerk D."/>
            <person name="Pienaar R."/>
            <person name="Rees D.J.G."/>
            <person name="Mans B.J."/>
        </authorList>
    </citation>
    <scope>NUCLEOTIDE SEQUENCE</scope>
    <source>
        <tissue evidence="2">Salivary glands</tissue>
    </source>
</reference>
<feature type="region of interest" description="Disordered" evidence="1">
    <location>
        <begin position="27"/>
        <end position="91"/>
    </location>
</feature>
<protein>
    <submittedName>
        <fullName evidence="2">Uncharacterized protein</fullName>
    </submittedName>
</protein>
<organism evidence="2">
    <name type="scientific">Rhipicephalus zambeziensis</name>
    <dbReference type="NCBI Taxonomy" id="60191"/>
    <lineage>
        <taxon>Eukaryota</taxon>
        <taxon>Metazoa</taxon>
        <taxon>Ecdysozoa</taxon>
        <taxon>Arthropoda</taxon>
        <taxon>Chelicerata</taxon>
        <taxon>Arachnida</taxon>
        <taxon>Acari</taxon>
        <taxon>Parasitiformes</taxon>
        <taxon>Ixodida</taxon>
        <taxon>Ixodoidea</taxon>
        <taxon>Ixodidae</taxon>
        <taxon>Rhipicephalinae</taxon>
        <taxon>Rhipicephalus</taxon>
        <taxon>Rhipicephalus</taxon>
    </lineage>
</organism>
<name>A0A224YBZ9_9ACAR</name>
<evidence type="ECO:0000313" key="2">
    <source>
        <dbReference type="EMBL" id="MAA13209.1"/>
    </source>
</evidence>
<feature type="compositionally biased region" description="Low complexity" evidence="1">
    <location>
        <begin position="661"/>
        <end position="675"/>
    </location>
</feature>
<sequence>MAVNRTTTALDAVLADASVLRNDTTLRPFKPQKRNSGRVASPSASVQVTCSSERYSDEPPLKRQKPDVKAQEKQVRQRKPPPVRLKPAIKAQERRLRPLAPKLPPNAGALLNSGVPPNSGILPNFGLLNVVNSKQGAVPMSSSKPVTLLLLCKPVRPDTSQTSLLKPASDAGREPGITIVTSDESGVVYTTVTRVGNKETNSDTSSNAMSANVKESTGETEIIGIPSVDIGVKQCMSSNHEKRASAACDSVVLSTTRKLATDPAHTTGIARASVTGNDASELCNAGVTPVKEMSSSSEPLMVAIPTPNFHLEHCEPEEGHAPGISAPRRTMLGAGECVAGALTMISNLSEQTGILRSVLMKAEKAFKLNTSSITSPGSAKVCAAEPAIIGIPTVNIDTEHIMSEAGEKQTFRLCSPGKIKLELPEYTECATSFSGDPSEDNHTVLNRLPAVESTLHASCTSTNATLSPVVEGRSKLAAFGVTHDASDVEHKTSTVVMGQPSSPPAQSSITSFPARDVATKPTVNGIPSDKTALFCCQLKLVKDELFELCAPSSDTDICANDVNDCATNSAGSDVPPESSVVEHSVSTAVESRASTSYSSCNAISSAMKRTSGNISVLAVCNEKTSNAPSTMRIPECSASLPHTSSNSTSELETHMDSNSASLPRSMPRSSTPSSPATTFQAERRSLKNPLNYFKKELFRSLHSSERTKEIVNALKHKVTAPQSKVMFYREKVNSLKLQFHNAQRIMKQPLTEDFGCLL</sequence>
<evidence type="ECO:0000256" key="1">
    <source>
        <dbReference type="SAM" id="MobiDB-lite"/>
    </source>
</evidence>
<feature type="region of interest" description="Disordered" evidence="1">
    <location>
        <begin position="631"/>
        <end position="679"/>
    </location>
</feature>
<accession>A0A224YBZ9</accession>
<proteinExistence type="predicted"/>
<feature type="compositionally biased region" description="Basic and acidic residues" evidence="1">
    <location>
        <begin position="54"/>
        <end position="75"/>
    </location>
</feature>
<feature type="compositionally biased region" description="Polar residues" evidence="1">
    <location>
        <begin position="42"/>
        <end position="53"/>
    </location>
</feature>
<dbReference type="AlphaFoldDB" id="A0A224YBZ9"/>
<dbReference type="EMBL" id="GFPF01002063">
    <property type="protein sequence ID" value="MAA13209.1"/>
    <property type="molecule type" value="Transcribed_RNA"/>
</dbReference>
<feature type="compositionally biased region" description="Polar residues" evidence="1">
    <location>
        <begin position="640"/>
        <end position="660"/>
    </location>
</feature>